<organism evidence="1 2">
    <name type="scientific">Saccharolobus islandicus (strain HVE10/4)</name>
    <name type="common">Sulfolobus islandicus</name>
    <dbReference type="NCBI Taxonomy" id="930943"/>
    <lineage>
        <taxon>Archaea</taxon>
        <taxon>Thermoproteota</taxon>
        <taxon>Thermoprotei</taxon>
        <taxon>Sulfolobales</taxon>
        <taxon>Sulfolobaceae</taxon>
        <taxon>Saccharolobus</taxon>
    </lineage>
</organism>
<dbReference type="InterPro" id="IPR045730">
    <property type="entry name" value="DUF6084"/>
</dbReference>
<dbReference type="Proteomes" id="UP000006395">
    <property type="component" value="Chromosome"/>
</dbReference>
<sequence>MVDLKFRVLNMDAYQYASSPTIKMDIEILNNDKDEIISVVGKIDIFLEFVSYDQNFGTPLVGREYLTSGNMVSPKFTDTCNVTVNVPITAEMDANILYRLRESKRTTLIPFIITLDGFALYKNGDKFLYYQLPTEPLLEAKYYMSIDKWNSIIRTFYGADLVWIKLRRDVVDKIEERKRKYFYLSYTDLIEDLLKRTEEKENVQK</sequence>
<name>F0NP62_SACI0</name>
<reference evidence="1 2" key="1">
    <citation type="journal article" date="2011" name="J. Bacteriol.">
        <title>Genome analyses of icelandic strains of Sulfolobus islandicus, model organisms for genetic and virus-host interaction studies.</title>
        <authorList>
            <person name="Guo L."/>
            <person name="Brugger K."/>
            <person name="Liu C."/>
            <person name="Shah S.A."/>
            <person name="Zheng H."/>
            <person name="Zhu Y."/>
            <person name="Wang S."/>
            <person name="Lillestol R.K."/>
            <person name="Chen L."/>
            <person name="Frank J."/>
            <person name="Prangishvili D."/>
            <person name="Paulin L."/>
            <person name="She Q."/>
            <person name="Huang L."/>
            <person name="Garrett R.A."/>
        </authorList>
    </citation>
    <scope>NUCLEOTIDE SEQUENCE [LARGE SCALE GENOMIC DNA]</scope>
    <source>
        <strain evidence="1 2">HVE10/4</strain>
    </source>
</reference>
<dbReference type="EMBL" id="CP002426">
    <property type="protein sequence ID" value="ADX82248.1"/>
    <property type="molecule type" value="Genomic_DNA"/>
</dbReference>
<dbReference type="Pfam" id="PF19562">
    <property type="entry name" value="DUF6084"/>
    <property type="match status" value="1"/>
</dbReference>
<accession>F0NP62</accession>
<evidence type="ECO:0000313" key="2">
    <source>
        <dbReference type="Proteomes" id="UP000006395"/>
    </source>
</evidence>
<dbReference type="GeneID" id="84060941"/>
<gene>
    <name evidence="1" type="ordered locus">SiH_0895</name>
</gene>
<dbReference type="RefSeq" id="WP_014512390.1">
    <property type="nucleotide sequence ID" value="NC_017275.1"/>
</dbReference>
<dbReference type="HOGENOM" id="CLU_1335107_0_0_2"/>
<protein>
    <submittedName>
        <fullName evidence="1">Uncharacterized protein</fullName>
    </submittedName>
</protein>
<dbReference type="AlphaFoldDB" id="F0NP62"/>
<proteinExistence type="predicted"/>
<dbReference type="KEGG" id="sih:SiH_0895"/>
<keyword evidence="2" id="KW-1185">Reference proteome</keyword>
<evidence type="ECO:0000313" key="1">
    <source>
        <dbReference type="EMBL" id="ADX82248.1"/>
    </source>
</evidence>